<proteinExistence type="predicted"/>
<accession>A0ABU5EGQ3</accession>
<evidence type="ECO:0000313" key="2">
    <source>
        <dbReference type="Proteomes" id="UP001279642"/>
    </source>
</evidence>
<reference evidence="1 2" key="1">
    <citation type="journal article" date="2016" name="Antonie Van Leeuwenhoek">
        <title>Dongia soli sp. nov., isolated from soil from Dokdo, Korea.</title>
        <authorList>
            <person name="Kim D.U."/>
            <person name="Lee H."/>
            <person name="Kim H."/>
            <person name="Kim S.G."/>
            <person name="Ka J.O."/>
        </authorList>
    </citation>
    <scope>NUCLEOTIDE SEQUENCE [LARGE SCALE GENOMIC DNA]</scope>
    <source>
        <strain evidence="1 2">D78</strain>
    </source>
</reference>
<name>A0ABU5EGQ3_9PROT</name>
<gene>
    <name evidence="1" type="ORF">SMD27_21410</name>
</gene>
<dbReference type="Proteomes" id="UP001279642">
    <property type="component" value="Unassembled WGS sequence"/>
</dbReference>
<protein>
    <submittedName>
        <fullName evidence="1">Uncharacterized protein</fullName>
    </submittedName>
</protein>
<dbReference type="EMBL" id="JAXCLW010000010">
    <property type="protein sequence ID" value="MDY0885413.1"/>
    <property type="molecule type" value="Genomic_DNA"/>
</dbReference>
<organism evidence="1 2">
    <name type="scientific">Dongia soli</name>
    <dbReference type="NCBI Taxonomy" id="600628"/>
    <lineage>
        <taxon>Bacteria</taxon>
        <taxon>Pseudomonadati</taxon>
        <taxon>Pseudomonadota</taxon>
        <taxon>Alphaproteobacteria</taxon>
        <taxon>Rhodospirillales</taxon>
        <taxon>Dongiaceae</taxon>
        <taxon>Dongia</taxon>
    </lineage>
</organism>
<sequence>MPGLVCFCSRQCQEPRQGAFQLNSQVSPLWGEHDLLDQALDRRDCAVAQLRIRQQFLQALDLGPVSRLPVGRQVELRDFFHDLLQLCFKCGFLGLQSRQARLQGGDGGPFGNRRNQVADLLLGLGEVAANPLSVTALGFAGRRKFSLELGPEL</sequence>
<keyword evidence="2" id="KW-1185">Reference proteome</keyword>
<evidence type="ECO:0000313" key="1">
    <source>
        <dbReference type="EMBL" id="MDY0885413.1"/>
    </source>
</evidence>
<comment type="caution">
    <text evidence="1">The sequence shown here is derived from an EMBL/GenBank/DDBJ whole genome shotgun (WGS) entry which is preliminary data.</text>
</comment>
<dbReference type="RefSeq" id="WP_320510488.1">
    <property type="nucleotide sequence ID" value="NZ_JAXCLW010000010.1"/>
</dbReference>